<evidence type="ECO:0000313" key="4">
    <source>
        <dbReference type="EMBL" id="MRZ51773.1"/>
    </source>
</evidence>
<keyword evidence="1" id="KW-1133">Transmembrane helix</keyword>
<dbReference type="RefSeq" id="WP_008778557.1">
    <property type="nucleotide sequence ID" value="NZ_CACRUW010000033.1"/>
</dbReference>
<dbReference type="Proteomes" id="UP000441358">
    <property type="component" value="Unassembled WGS sequence"/>
</dbReference>
<gene>
    <name evidence="4" type="ORF">GKD66_16350</name>
    <name evidence="3" type="ORF">GKD67_05530</name>
</gene>
<feature type="domain" description="Flavinylation-associated cytochrome" evidence="2">
    <location>
        <begin position="13"/>
        <end position="84"/>
    </location>
</feature>
<comment type="caution">
    <text evidence="3">The sequence shown here is derived from an EMBL/GenBank/DDBJ whole genome shotgun (WGS) entry which is preliminary data.</text>
</comment>
<evidence type="ECO:0000313" key="5">
    <source>
        <dbReference type="Proteomes" id="UP000441358"/>
    </source>
</evidence>
<evidence type="ECO:0000259" key="2">
    <source>
        <dbReference type="Pfam" id="PF14358"/>
    </source>
</evidence>
<sequence length="125" mass="14297">MMSGKNKMPLNIIIDFVMLMAMALVSISGFILEIVIPSRHAVRFQDATPWCSHLLGLGRHDWGNIHLWAGVVLVTLLAIHILLHIKMVSAFVTKKCPNHTLRILLYVLLLMLLMMTIMPWLYLCY</sequence>
<dbReference type="EMBL" id="WKMY01000002">
    <property type="protein sequence ID" value="MRY92693.1"/>
    <property type="molecule type" value="Genomic_DNA"/>
</dbReference>
<evidence type="ECO:0000256" key="1">
    <source>
        <dbReference type="SAM" id="Phobius"/>
    </source>
</evidence>
<organism evidence="3 6">
    <name type="scientific">Parabacteroides distasonis</name>
    <dbReference type="NCBI Taxonomy" id="823"/>
    <lineage>
        <taxon>Bacteria</taxon>
        <taxon>Pseudomonadati</taxon>
        <taxon>Bacteroidota</taxon>
        <taxon>Bacteroidia</taxon>
        <taxon>Bacteroidales</taxon>
        <taxon>Tannerellaceae</taxon>
        <taxon>Parabacteroides</taxon>
    </lineage>
</organism>
<dbReference type="OrthoDB" id="1100255at2"/>
<accession>A0A395YVP6</accession>
<protein>
    <submittedName>
        <fullName evidence="3">DUF4405 domain-containing protein</fullName>
    </submittedName>
</protein>
<reference evidence="5 6" key="1">
    <citation type="journal article" date="2019" name="Nat. Med.">
        <title>A library of human gut bacterial isolates paired with longitudinal multiomics data enables mechanistic microbiome research.</title>
        <authorList>
            <person name="Poyet M."/>
            <person name="Groussin M."/>
            <person name="Gibbons S.M."/>
            <person name="Avila-Pacheco J."/>
            <person name="Jiang X."/>
            <person name="Kearney S.M."/>
            <person name="Perrotta A.R."/>
            <person name="Berdy B."/>
            <person name="Zhao S."/>
            <person name="Lieberman T.D."/>
            <person name="Swanson P.K."/>
            <person name="Smith M."/>
            <person name="Roesemann S."/>
            <person name="Alexander J.E."/>
            <person name="Rich S.A."/>
            <person name="Livny J."/>
            <person name="Vlamakis H."/>
            <person name="Clish C."/>
            <person name="Bullock K."/>
            <person name="Deik A."/>
            <person name="Scott J."/>
            <person name="Pierce K.A."/>
            <person name="Xavier R.J."/>
            <person name="Alm E.J."/>
        </authorList>
    </citation>
    <scope>NUCLEOTIDE SEQUENCE [LARGE SCALE GENOMIC DNA]</scope>
    <source>
        <strain evidence="4 5">BIOML-A32</strain>
        <strain evidence="3 6">BIOML-A9</strain>
    </source>
</reference>
<dbReference type="Pfam" id="PF14358">
    <property type="entry name" value="DUF4405"/>
    <property type="match status" value="1"/>
</dbReference>
<name>A0A395YVP6_PARDI</name>
<dbReference type="OMA" id="NIHLWAG"/>
<feature type="transmembrane region" description="Helical" evidence="1">
    <location>
        <begin position="12"/>
        <end position="36"/>
    </location>
</feature>
<proteinExistence type="predicted"/>
<dbReference type="InterPro" id="IPR025517">
    <property type="entry name" value="DUF4405"/>
</dbReference>
<evidence type="ECO:0000313" key="6">
    <source>
        <dbReference type="Proteomes" id="UP000461276"/>
    </source>
</evidence>
<feature type="transmembrane region" description="Helical" evidence="1">
    <location>
        <begin position="65"/>
        <end position="83"/>
    </location>
</feature>
<keyword evidence="1" id="KW-0812">Transmembrane</keyword>
<keyword evidence="1" id="KW-0472">Membrane</keyword>
<dbReference type="Proteomes" id="UP000461276">
    <property type="component" value="Unassembled WGS sequence"/>
</dbReference>
<evidence type="ECO:0000313" key="3">
    <source>
        <dbReference type="EMBL" id="MRY92693.1"/>
    </source>
</evidence>
<feature type="transmembrane region" description="Helical" evidence="1">
    <location>
        <begin position="103"/>
        <end position="123"/>
    </location>
</feature>
<dbReference type="EMBL" id="WKMC01000014">
    <property type="protein sequence ID" value="MRZ51773.1"/>
    <property type="molecule type" value="Genomic_DNA"/>
</dbReference>
<dbReference type="AlphaFoldDB" id="A0A395YVP6"/>